<comment type="caution">
    <text evidence="2">The sequence shown here is derived from an EMBL/GenBank/DDBJ whole genome shotgun (WGS) entry which is preliminary data.</text>
</comment>
<feature type="non-terminal residue" evidence="2">
    <location>
        <position position="101"/>
    </location>
</feature>
<dbReference type="EMBL" id="JBHSNQ010000186">
    <property type="protein sequence ID" value="MFC5542950.1"/>
    <property type="molecule type" value="Genomic_DNA"/>
</dbReference>
<evidence type="ECO:0000313" key="2">
    <source>
        <dbReference type="EMBL" id="MFC5542950.1"/>
    </source>
</evidence>
<reference evidence="3" key="1">
    <citation type="journal article" date="2019" name="Int. J. Syst. Evol. Microbiol.">
        <title>The Global Catalogue of Microorganisms (GCM) 10K type strain sequencing project: providing services to taxonomists for standard genome sequencing and annotation.</title>
        <authorList>
            <consortium name="The Broad Institute Genomics Platform"/>
            <consortium name="The Broad Institute Genome Sequencing Center for Infectious Disease"/>
            <person name="Wu L."/>
            <person name="Ma J."/>
        </authorList>
    </citation>
    <scope>NUCLEOTIDE SEQUENCE [LARGE SCALE GENOMIC DNA]</scope>
    <source>
        <strain evidence="3">CCUG 56331</strain>
    </source>
</reference>
<sequence length="101" mass="11498">MYILQESLFSFEELQKLESKEKLPIFFSSLDLRPYAKQLRSSSPRGADGHSREGILRALIAAPLEGIDTFTSLHNRLKNDLRFRYQCGLDISRPAPSISTL</sequence>
<dbReference type="InterPro" id="IPR008490">
    <property type="entry name" value="Transposase_InsH_N"/>
</dbReference>
<evidence type="ECO:0000259" key="1">
    <source>
        <dbReference type="Pfam" id="PF05598"/>
    </source>
</evidence>
<gene>
    <name evidence="2" type="ORF">ACFPOH_14675</name>
</gene>
<protein>
    <submittedName>
        <fullName evidence="2">Transposase</fullName>
    </submittedName>
</protein>
<name>A0ABW0RHH6_9BACL</name>
<proteinExistence type="predicted"/>
<dbReference type="Pfam" id="PF05598">
    <property type="entry name" value="DUF772"/>
    <property type="match status" value="1"/>
</dbReference>
<dbReference type="RefSeq" id="WP_390310393.1">
    <property type="nucleotide sequence ID" value="NZ_JBHSNQ010000186.1"/>
</dbReference>
<organism evidence="2 3">
    <name type="scientific">Ureibacillus suwonensis</name>
    <dbReference type="NCBI Taxonomy" id="313007"/>
    <lineage>
        <taxon>Bacteria</taxon>
        <taxon>Bacillati</taxon>
        <taxon>Bacillota</taxon>
        <taxon>Bacilli</taxon>
        <taxon>Bacillales</taxon>
        <taxon>Caryophanaceae</taxon>
        <taxon>Ureibacillus</taxon>
    </lineage>
</organism>
<accession>A0ABW0RHH6</accession>
<feature type="domain" description="Transposase InsH N-terminal" evidence="1">
    <location>
        <begin position="15"/>
        <end position="101"/>
    </location>
</feature>
<evidence type="ECO:0000313" key="3">
    <source>
        <dbReference type="Proteomes" id="UP001595978"/>
    </source>
</evidence>
<keyword evidence="3" id="KW-1185">Reference proteome</keyword>
<dbReference type="Proteomes" id="UP001595978">
    <property type="component" value="Unassembled WGS sequence"/>
</dbReference>